<evidence type="ECO:0000256" key="3">
    <source>
        <dbReference type="ARBA" id="ARBA00022748"/>
    </source>
</evidence>
<dbReference type="PANTHER" id="PTHR31566">
    <property type="entry name" value="CYTOCHROME C BIOGENESIS PROTEIN CCS1, CHLOROPLASTIC"/>
    <property type="match status" value="1"/>
</dbReference>
<name>A0ABW5NA94_9FLAO</name>
<feature type="transmembrane region" description="Helical" evidence="6">
    <location>
        <begin position="52"/>
        <end position="71"/>
    </location>
</feature>
<accession>A0ABW5NA94</accession>
<organism evidence="8 9">
    <name type="scientific">Aquimarina hainanensis</name>
    <dbReference type="NCBI Taxonomy" id="1578017"/>
    <lineage>
        <taxon>Bacteria</taxon>
        <taxon>Pseudomonadati</taxon>
        <taxon>Bacteroidota</taxon>
        <taxon>Flavobacteriia</taxon>
        <taxon>Flavobacteriales</taxon>
        <taxon>Flavobacteriaceae</taxon>
        <taxon>Aquimarina</taxon>
    </lineage>
</organism>
<evidence type="ECO:0000256" key="1">
    <source>
        <dbReference type="ARBA" id="ARBA00004141"/>
    </source>
</evidence>
<reference evidence="9" key="1">
    <citation type="journal article" date="2019" name="Int. J. Syst. Evol. Microbiol.">
        <title>The Global Catalogue of Microorganisms (GCM) 10K type strain sequencing project: providing services to taxonomists for standard genome sequencing and annotation.</title>
        <authorList>
            <consortium name="The Broad Institute Genomics Platform"/>
            <consortium name="The Broad Institute Genome Sequencing Center for Infectious Disease"/>
            <person name="Wu L."/>
            <person name="Ma J."/>
        </authorList>
    </citation>
    <scope>NUCLEOTIDE SEQUENCE [LARGE SCALE GENOMIC DNA]</scope>
    <source>
        <strain evidence="9">KCTC 42423</strain>
    </source>
</reference>
<feature type="transmembrane region" description="Helical" evidence="6">
    <location>
        <begin position="20"/>
        <end position="40"/>
    </location>
</feature>
<dbReference type="Proteomes" id="UP001597459">
    <property type="component" value="Unassembled WGS sequence"/>
</dbReference>
<feature type="transmembrane region" description="Helical" evidence="6">
    <location>
        <begin position="123"/>
        <end position="143"/>
    </location>
</feature>
<gene>
    <name evidence="8" type="ORF">ACFSTE_13865</name>
</gene>
<protein>
    <submittedName>
        <fullName evidence="8">Cytochrome c biogenesis protein ResB</fullName>
    </submittedName>
</protein>
<evidence type="ECO:0000256" key="4">
    <source>
        <dbReference type="ARBA" id="ARBA00022989"/>
    </source>
</evidence>
<dbReference type="RefSeq" id="WP_378258591.1">
    <property type="nucleotide sequence ID" value="NZ_JBHSJV010000001.1"/>
</dbReference>
<evidence type="ECO:0000259" key="7">
    <source>
        <dbReference type="Pfam" id="PF05140"/>
    </source>
</evidence>
<dbReference type="PANTHER" id="PTHR31566:SF5">
    <property type="entry name" value="RESB-LIKE DOMAIN-CONTAINING PROTEIN"/>
    <property type="match status" value="1"/>
</dbReference>
<keyword evidence="2 6" id="KW-0812">Transmembrane</keyword>
<keyword evidence="9" id="KW-1185">Reference proteome</keyword>
<evidence type="ECO:0000313" key="8">
    <source>
        <dbReference type="EMBL" id="MFD2591919.1"/>
    </source>
</evidence>
<feature type="domain" description="ResB-like" evidence="7">
    <location>
        <begin position="326"/>
        <end position="369"/>
    </location>
</feature>
<comment type="caution">
    <text evidence="8">The sequence shown here is derived from an EMBL/GenBank/DDBJ whole genome shotgun (WGS) entry which is preliminary data.</text>
</comment>
<evidence type="ECO:0000256" key="2">
    <source>
        <dbReference type="ARBA" id="ARBA00022692"/>
    </source>
</evidence>
<feature type="transmembrane region" description="Helical" evidence="6">
    <location>
        <begin position="83"/>
        <end position="103"/>
    </location>
</feature>
<dbReference type="InterPro" id="IPR007816">
    <property type="entry name" value="ResB-like_domain"/>
</dbReference>
<evidence type="ECO:0000256" key="5">
    <source>
        <dbReference type="ARBA" id="ARBA00023136"/>
    </source>
</evidence>
<dbReference type="Pfam" id="PF05140">
    <property type="entry name" value="ResB"/>
    <property type="match status" value="1"/>
</dbReference>
<sequence length="414" mass="47211">MSEPNTLIQRNLWETPWGYLESFFIGLGIIITGFFLEVFTGQTSSLTLTYPYNIYFLIIYIVLLYVAYKWFSSYQIIRWLTKVPASITSIVLVTTLVMVMGIIPQTTSDNAVINTLGLNRMTTNWAFLLTLFLFLSCLGLITIKRILQFRWSNTGFILNHLGLFMALLSGILGAGDVQRITIDTYEGKPNWIAKDIQNNPVELPFAFYLKDFLIEEYNPKLALVDNTSGSLVHNDGKNLYLITPKQQYNFNEFEVVIDEYLPSSGRVLNKYVSVNEVGSPPSAKLTIKDLVKDTIITGWVSSGSFRSPYESLKISDDYSIVMTIPEAKKFSSDIDILTKEGERISTVLEVNKPFLFNGWKIYQLSYDDRMGKWSNLSVLELVKDPWLPAIYVGIFMMITGALYLFWIGNKITKK</sequence>
<evidence type="ECO:0000256" key="6">
    <source>
        <dbReference type="SAM" id="Phobius"/>
    </source>
</evidence>
<dbReference type="InterPro" id="IPR023494">
    <property type="entry name" value="Cyt_c_bgen_Ccs1/CcsB/ResB"/>
</dbReference>
<dbReference type="EMBL" id="JBHULX010000027">
    <property type="protein sequence ID" value="MFD2591919.1"/>
    <property type="molecule type" value="Genomic_DNA"/>
</dbReference>
<keyword evidence="5 6" id="KW-0472">Membrane</keyword>
<feature type="transmembrane region" description="Helical" evidence="6">
    <location>
        <begin position="386"/>
        <end position="406"/>
    </location>
</feature>
<keyword evidence="3" id="KW-0201">Cytochrome c-type biogenesis</keyword>
<evidence type="ECO:0000313" key="9">
    <source>
        <dbReference type="Proteomes" id="UP001597459"/>
    </source>
</evidence>
<feature type="transmembrane region" description="Helical" evidence="6">
    <location>
        <begin position="155"/>
        <end position="175"/>
    </location>
</feature>
<comment type="subcellular location">
    <subcellularLocation>
        <location evidence="1">Membrane</location>
        <topology evidence="1">Multi-pass membrane protein</topology>
    </subcellularLocation>
</comment>
<keyword evidence="4 6" id="KW-1133">Transmembrane helix</keyword>
<proteinExistence type="predicted"/>